<dbReference type="RefSeq" id="XP_022321631.1">
    <property type="nucleotide sequence ID" value="XM_022465923.1"/>
</dbReference>
<gene>
    <name evidence="5" type="primary">LOC111123533</name>
</gene>
<reference evidence="5" key="1">
    <citation type="submission" date="2025-08" db="UniProtKB">
        <authorList>
            <consortium name="RefSeq"/>
        </authorList>
    </citation>
    <scope>IDENTIFICATION</scope>
    <source>
        <tissue evidence="5">Whole sample</tissue>
    </source>
</reference>
<keyword evidence="3" id="KW-1133">Transmembrane helix</keyword>
<feature type="transmembrane region" description="Helical" evidence="3">
    <location>
        <begin position="56"/>
        <end position="75"/>
    </location>
</feature>
<keyword evidence="1" id="KW-0175">Coiled coil</keyword>
<feature type="region of interest" description="Disordered" evidence="2">
    <location>
        <begin position="1"/>
        <end position="22"/>
    </location>
</feature>
<dbReference type="Proteomes" id="UP000694844">
    <property type="component" value="Chromosome 3"/>
</dbReference>
<name>A0A8B8D490_CRAVI</name>
<sequence>MKEKSQFTNKSSDAKDKDERLSNDKYQTTTGSVCTQLETTAFLASISVPFWKDQKIWIQIAIVGIHLAICVYTGFSSKTDNTDLTGSHHQSDKALESSHVGCNSVATEKLHLNDDSNIASKEDVKDLINKDWEKRQQTLGEHLHRKIEESLREIQSQLNGIKEQIKTHKEDIDKAKSVLETQNKSMVQSLENLQNQMEHMENNMTKMMEKVKEVETQIKTVENDATKTIEKVQKVEIQMKTLESGMTKTNERVEGVDDQLNVFYEELKENSIYIVGCFLAIVICIIVGGHTLLASRSNPKNKITGLVHGTGAHRSMHNSAIIENLRRKGLKNGMSIIYFDSSAKDFYHMVLMEVQVFESLKMDVSEDFCLIQSFNDLKDVEPHKFVFIFVEFNDRNIILENENLEIGDLRNQTTKVLISLGCDVFVVYCKDKGSRDLPPNSLYNTRLTSIEKHPVLFALSKKKRVMSINDRFHSYQVEHLKENAR</sequence>
<feature type="transmembrane region" description="Helical" evidence="3">
    <location>
        <begin position="272"/>
        <end position="293"/>
    </location>
</feature>
<dbReference type="Gene3D" id="1.10.287.950">
    <property type="entry name" value="Methyl-accepting chemotaxis protein"/>
    <property type="match status" value="1"/>
</dbReference>
<feature type="coiled-coil region" evidence="1">
    <location>
        <begin position="144"/>
        <end position="238"/>
    </location>
</feature>
<proteinExistence type="predicted"/>
<evidence type="ECO:0000256" key="1">
    <source>
        <dbReference type="SAM" id="Coils"/>
    </source>
</evidence>
<dbReference type="SUPFAM" id="SSF57997">
    <property type="entry name" value="Tropomyosin"/>
    <property type="match status" value="1"/>
</dbReference>
<dbReference type="GeneID" id="111123533"/>
<dbReference type="KEGG" id="cvn:111123533"/>
<accession>A0A8B8D490</accession>
<protein>
    <submittedName>
        <fullName evidence="5">Uncharacterized protein LOC111123533 isoform X1</fullName>
    </submittedName>
</protein>
<feature type="compositionally biased region" description="Basic and acidic residues" evidence="2">
    <location>
        <begin position="12"/>
        <end position="22"/>
    </location>
</feature>
<dbReference type="OrthoDB" id="6116533at2759"/>
<evidence type="ECO:0000313" key="5">
    <source>
        <dbReference type="RefSeq" id="XP_022321631.1"/>
    </source>
</evidence>
<keyword evidence="3" id="KW-0472">Membrane</keyword>
<dbReference type="AlphaFoldDB" id="A0A8B8D490"/>
<evidence type="ECO:0000256" key="3">
    <source>
        <dbReference type="SAM" id="Phobius"/>
    </source>
</evidence>
<feature type="compositionally biased region" description="Polar residues" evidence="2">
    <location>
        <begin position="1"/>
        <end position="11"/>
    </location>
</feature>
<evidence type="ECO:0000313" key="4">
    <source>
        <dbReference type="Proteomes" id="UP000694844"/>
    </source>
</evidence>
<keyword evidence="3" id="KW-0812">Transmembrane</keyword>
<organism evidence="4 5">
    <name type="scientific">Crassostrea virginica</name>
    <name type="common">Eastern oyster</name>
    <dbReference type="NCBI Taxonomy" id="6565"/>
    <lineage>
        <taxon>Eukaryota</taxon>
        <taxon>Metazoa</taxon>
        <taxon>Spiralia</taxon>
        <taxon>Lophotrochozoa</taxon>
        <taxon>Mollusca</taxon>
        <taxon>Bivalvia</taxon>
        <taxon>Autobranchia</taxon>
        <taxon>Pteriomorphia</taxon>
        <taxon>Ostreida</taxon>
        <taxon>Ostreoidea</taxon>
        <taxon>Ostreidae</taxon>
        <taxon>Crassostrea</taxon>
    </lineage>
</organism>
<keyword evidence="4" id="KW-1185">Reference proteome</keyword>
<evidence type="ECO:0000256" key="2">
    <source>
        <dbReference type="SAM" id="MobiDB-lite"/>
    </source>
</evidence>